<evidence type="ECO:0000256" key="2">
    <source>
        <dbReference type="ARBA" id="ARBA00024195"/>
    </source>
</evidence>
<dbReference type="GO" id="GO:0004252">
    <property type="term" value="F:serine-type endopeptidase activity"/>
    <property type="evidence" value="ECO:0007669"/>
    <property type="project" value="InterPro"/>
</dbReference>
<dbReference type="InterPro" id="IPR043504">
    <property type="entry name" value="Peptidase_S1_PA_chymotrypsin"/>
</dbReference>
<dbReference type="Proteomes" id="UP000838756">
    <property type="component" value="Unassembled WGS sequence"/>
</dbReference>
<organism evidence="4 5">
    <name type="scientific">Pararge aegeria aegeria</name>
    <dbReference type="NCBI Taxonomy" id="348720"/>
    <lineage>
        <taxon>Eukaryota</taxon>
        <taxon>Metazoa</taxon>
        <taxon>Ecdysozoa</taxon>
        <taxon>Arthropoda</taxon>
        <taxon>Hexapoda</taxon>
        <taxon>Insecta</taxon>
        <taxon>Pterygota</taxon>
        <taxon>Neoptera</taxon>
        <taxon>Endopterygota</taxon>
        <taxon>Lepidoptera</taxon>
        <taxon>Glossata</taxon>
        <taxon>Ditrysia</taxon>
        <taxon>Papilionoidea</taxon>
        <taxon>Nymphalidae</taxon>
        <taxon>Satyrinae</taxon>
        <taxon>Satyrini</taxon>
        <taxon>Parargina</taxon>
        <taxon>Pararge</taxon>
    </lineage>
</organism>
<keyword evidence="5" id="KW-1185">Reference proteome</keyword>
<dbReference type="PANTHER" id="PTHR24256">
    <property type="entry name" value="TRYPTASE-RELATED"/>
    <property type="match status" value="1"/>
</dbReference>
<dbReference type="OrthoDB" id="6339452at2759"/>
<sequence length="126" mass="14093">MPQTDTSTDASNSQQPVVLRRGCLKSGLSASRRPLRYAKLGGLNKTDVRDGVLYTIVHTFKHPLYDYSAQKHDIALLKLHTRVQLSVHIRPICLPVSSYHTHDSIRDIAGWGEVKENSESSEVLLT</sequence>
<comment type="similarity">
    <text evidence="2">Belongs to the peptidase S1 family. CLIP subfamily.</text>
</comment>
<dbReference type="AlphaFoldDB" id="A0A8S4QEZ9"/>
<dbReference type="Gene3D" id="2.40.10.10">
    <property type="entry name" value="Trypsin-like serine proteases"/>
    <property type="match status" value="1"/>
</dbReference>
<comment type="caution">
    <text evidence="4">The sequence shown here is derived from an EMBL/GenBank/DDBJ whole genome shotgun (WGS) entry which is preliminary data.</text>
</comment>
<keyword evidence="1" id="KW-1015">Disulfide bond</keyword>
<proteinExistence type="inferred from homology"/>
<evidence type="ECO:0000256" key="1">
    <source>
        <dbReference type="ARBA" id="ARBA00023157"/>
    </source>
</evidence>
<protein>
    <submittedName>
        <fullName evidence="4">Jg12733 protein</fullName>
    </submittedName>
</protein>
<name>A0A8S4QEZ9_9NEOP</name>
<dbReference type="InterPro" id="IPR001254">
    <property type="entry name" value="Trypsin_dom"/>
</dbReference>
<evidence type="ECO:0000313" key="4">
    <source>
        <dbReference type="EMBL" id="CAH2207872.1"/>
    </source>
</evidence>
<accession>A0A8S4QEZ9</accession>
<dbReference type="SUPFAM" id="SSF50494">
    <property type="entry name" value="Trypsin-like serine proteases"/>
    <property type="match status" value="1"/>
</dbReference>
<evidence type="ECO:0000259" key="3">
    <source>
        <dbReference type="Pfam" id="PF00089"/>
    </source>
</evidence>
<dbReference type="InterPro" id="IPR009003">
    <property type="entry name" value="Peptidase_S1_PA"/>
</dbReference>
<reference evidence="4" key="1">
    <citation type="submission" date="2022-03" db="EMBL/GenBank/DDBJ databases">
        <authorList>
            <person name="Lindestad O."/>
        </authorList>
    </citation>
    <scope>NUCLEOTIDE SEQUENCE</scope>
</reference>
<gene>
    <name evidence="4" type="primary">jg12733</name>
    <name evidence="4" type="ORF">PAEG_LOCUS492</name>
</gene>
<evidence type="ECO:0000313" key="5">
    <source>
        <dbReference type="Proteomes" id="UP000838756"/>
    </source>
</evidence>
<dbReference type="Pfam" id="PF00089">
    <property type="entry name" value="Trypsin"/>
    <property type="match status" value="1"/>
</dbReference>
<feature type="domain" description="Peptidase S1" evidence="3">
    <location>
        <begin position="45"/>
        <end position="124"/>
    </location>
</feature>
<dbReference type="EMBL" id="CAKXAJ010001547">
    <property type="protein sequence ID" value="CAH2207872.1"/>
    <property type="molecule type" value="Genomic_DNA"/>
</dbReference>
<dbReference type="GO" id="GO:0006508">
    <property type="term" value="P:proteolysis"/>
    <property type="evidence" value="ECO:0007669"/>
    <property type="project" value="InterPro"/>
</dbReference>
<feature type="non-terminal residue" evidence="4">
    <location>
        <position position="1"/>
    </location>
</feature>
<dbReference type="InterPro" id="IPR051487">
    <property type="entry name" value="Ser/Thr_Proteases_Immune/Dev"/>
</dbReference>